<dbReference type="PANTHER" id="PTHR30212:SF2">
    <property type="entry name" value="PROTEIN YIIM"/>
    <property type="match status" value="1"/>
</dbReference>
<protein>
    <submittedName>
        <fullName evidence="2">MOSC domain-containing protein</fullName>
    </submittedName>
</protein>
<dbReference type="Pfam" id="PF03475">
    <property type="entry name" value="YiiM_3-alpha"/>
    <property type="match status" value="1"/>
</dbReference>
<dbReference type="InterPro" id="IPR052353">
    <property type="entry name" value="Benzoxazolinone_Detox_Enz"/>
</dbReference>
<dbReference type="Pfam" id="PF03473">
    <property type="entry name" value="MOSC"/>
    <property type="match status" value="1"/>
</dbReference>
<dbReference type="RefSeq" id="WP_181752306.1">
    <property type="nucleotide sequence ID" value="NZ_JACEIQ010000012.1"/>
</dbReference>
<organism evidence="2 3">
    <name type="scientific">Paenactinomyces guangxiensis</name>
    <dbReference type="NCBI Taxonomy" id="1490290"/>
    <lineage>
        <taxon>Bacteria</taxon>
        <taxon>Bacillati</taxon>
        <taxon>Bacillota</taxon>
        <taxon>Bacilli</taxon>
        <taxon>Bacillales</taxon>
        <taxon>Thermoactinomycetaceae</taxon>
        <taxon>Paenactinomyces</taxon>
    </lineage>
</organism>
<dbReference type="InterPro" id="IPR011037">
    <property type="entry name" value="Pyrv_Knase-like_insert_dom_sf"/>
</dbReference>
<accession>A0A7W1WS55</accession>
<dbReference type="Proteomes" id="UP000535491">
    <property type="component" value="Unassembled WGS sequence"/>
</dbReference>
<dbReference type="EMBL" id="JACEIQ010000012">
    <property type="protein sequence ID" value="MBA4495060.1"/>
    <property type="molecule type" value="Genomic_DNA"/>
</dbReference>
<evidence type="ECO:0000313" key="2">
    <source>
        <dbReference type="EMBL" id="MBA4495060.1"/>
    </source>
</evidence>
<gene>
    <name evidence="2" type="ORF">H1191_12145</name>
</gene>
<dbReference type="AlphaFoldDB" id="A0A7W1WS55"/>
<keyword evidence="3" id="KW-1185">Reference proteome</keyword>
<dbReference type="InterPro" id="IPR005163">
    <property type="entry name" value="Tri_helical_YiiM-like"/>
</dbReference>
<dbReference type="GO" id="GO:0003824">
    <property type="term" value="F:catalytic activity"/>
    <property type="evidence" value="ECO:0007669"/>
    <property type="project" value="InterPro"/>
</dbReference>
<dbReference type="PROSITE" id="PS51340">
    <property type="entry name" value="MOSC"/>
    <property type="match status" value="1"/>
</dbReference>
<dbReference type="GO" id="GO:0030170">
    <property type="term" value="F:pyridoxal phosphate binding"/>
    <property type="evidence" value="ECO:0007669"/>
    <property type="project" value="InterPro"/>
</dbReference>
<feature type="domain" description="MOSC" evidence="1">
    <location>
        <begin position="37"/>
        <end position="172"/>
    </location>
</feature>
<dbReference type="GO" id="GO:0030151">
    <property type="term" value="F:molybdenum ion binding"/>
    <property type="evidence" value="ECO:0007669"/>
    <property type="project" value="InterPro"/>
</dbReference>
<reference evidence="2 3" key="1">
    <citation type="submission" date="2020-07" db="EMBL/GenBank/DDBJ databases">
        <authorList>
            <person name="Feng H."/>
        </authorList>
    </citation>
    <scope>NUCLEOTIDE SEQUENCE [LARGE SCALE GENOMIC DNA]</scope>
    <source>
        <strain evidence="3">s-10</strain>
    </source>
</reference>
<evidence type="ECO:0000259" key="1">
    <source>
        <dbReference type="PROSITE" id="PS51340"/>
    </source>
</evidence>
<comment type="caution">
    <text evidence="2">The sequence shown here is derived from an EMBL/GenBank/DDBJ whole genome shotgun (WGS) entry which is preliminary data.</text>
</comment>
<dbReference type="InterPro" id="IPR005302">
    <property type="entry name" value="MoCF_Sase_C"/>
</dbReference>
<dbReference type="SUPFAM" id="SSF50800">
    <property type="entry name" value="PK beta-barrel domain-like"/>
    <property type="match status" value="1"/>
</dbReference>
<sequence>MSQASLLMIHVGLPKTIGVENTPDQMDRPWRSGIFKSPVEGPVWVGRTNVEGDGQADLKNHGGPDKAVLAYSADHYAVWKQELQLPDFHYGALGENFTIANQTEKDVCIGDTYRIGGAIVQISQPRQPCWKPARRWKIKDLTVRIQNTGRTGWYFRVLKEGCVERGQEVLLLDRSYPQWTVALCNEIMYHRKDDRKAAFELASCPLLSESWTEILSKRFRSNESN</sequence>
<dbReference type="PANTHER" id="PTHR30212">
    <property type="entry name" value="PROTEIN YIIM"/>
    <property type="match status" value="1"/>
</dbReference>
<proteinExistence type="predicted"/>
<name>A0A7W1WS55_9BACL</name>
<dbReference type="Gene3D" id="2.40.33.20">
    <property type="entry name" value="PK beta-barrel domain-like"/>
    <property type="match status" value="1"/>
</dbReference>
<evidence type="ECO:0000313" key="3">
    <source>
        <dbReference type="Proteomes" id="UP000535491"/>
    </source>
</evidence>